<sequence length="215" mass="23439">MTADDVAKVKGGVLTKNGKITACGVVMLTNKIAVVSADCLDYNDSVVDWSTKYRIYISKGDNGLTGSYEVAKLDVHPKYDPVTKANNIAVVRIQLDAVETWTKLVAIGSDKWSTVVYAQLILSNMTDITWDKPNIYVRDNVGGDDVCISMSPLYAANRNNYMCTQAITQPPVKTTPVCFVPYPILYAQVDGDLYQAGIFSHAVLMGGTNLCSYTS</sequence>
<feature type="non-terminal residue" evidence="2">
    <location>
        <position position="215"/>
    </location>
</feature>
<keyword evidence="3" id="KW-1185">Reference proteome</keyword>
<feature type="domain" description="Peptidase S1" evidence="1">
    <location>
        <begin position="20"/>
        <end position="100"/>
    </location>
</feature>
<accession>A0A9W7Y8A8</accession>
<comment type="caution">
    <text evidence="2">The sequence shown here is derived from an EMBL/GenBank/DDBJ whole genome shotgun (WGS) entry which is preliminary data.</text>
</comment>
<dbReference type="AlphaFoldDB" id="A0A9W7Y8A8"/>
<dbReference type="Proteomes" id="UP001143981">
    <property type="component" value="Unassembled WGS sequence"/>
</dbReference>
<dbReference type="Gene3D" id="2.40.10.10">
    <property type="entry name" value="Trypsin-like serine proteases"/>
    <property type="match status" value="1"/>
</dbReference>
<evidence type="ECO:0000313" key="3">
    <source>
        <dbReference type="Proteomes" id="UP001143981"/>
    </source>
</evidence>
<dbReference type="SUPFAM" id="SSF50494">
    <property type="entry name" value="Trypsin-like serine proteases"/>
    <property type="match status" value="1"/>
</dbReference>
<organism evidence="2 3">
    <name type="scientific">Coemansia biformis</name>
    <dbReference type="NCBI Taxonomy" id="1286918"/>
    <lineage>
        <taxon>Eukaryota</taxon>
        <taxon>Fungi</taxon>
        <taxon>Fungi incertae sedis</taxon>
        <taxon>Zoopagomycota</taxon>
        <taxon>Kickxellomycotina</taxon>
        <taxon>Kickxellomycetes</taxon>
        <taxon>Kickxellales</taxon>
        <taxon>Kickxellaceae</taxon>
        <taxon>Coemansia</taxon>
    </lineage>
</organism>
<gene>
    <name evidence="2" type="ORF">LPJ61_005064</name>
</gene>
<proteinExistence type="predicted"/>
<dbReference type="InterPro" id="IPR001254">
    <property type="entry name" value="Trypsin_dom"/>
</dbReference>
<dbReference type="InterPro" id="IPR043504">
    <property type="entry name" value="Peptidase_S1_PA_chymotrypsin"/>
</dbReference>
<dbReference type="EMBL" id="JANBOI010001456">
    <property type="protein sequence ID" value="KAJ1726620.1"/>
    <property type="molecule type" value="Genomic_DNA"/>
</dbReference>
<protein>
    <recommendedName>
        <fullName evidence="1">Peptidase S1 domain-containing protein</fullName>
    </recommendedName>
</protein>
<dbReference type="Pfam" id="PF00089">
    <property type="entry name" value="Trypsin"/>
    <property type="match status" value="1"/>
</dbReference>
<dbReference type="OrthoDB" id="6380398at2759"/>
<evidence type="ECO:0000313" key="2">
    <source>
        <dbReference type="EMBL" id="KAJ1726620.1"/>
    </source>
</evidence>
<name>A0A9W7Y8A8_9FUNG</name>
<reference evidence="2" key="1">
    <citation type="submission" date="2022-07" db="EMBL/GenBank/DDBJ databases">
        <title>Phylogenomic reconstructions and comparative analyses of Kickxellomycotina fungi.</title>
        <authorList>
            <person name="Reynolds N.K."/>
            <person name="Stajich J.E."/>
            <person name="Barry K."/>
            <person name="Grigoriev I.V."/>
            <person name="Crous P."/>
            <person name="Smith M.E."/>
        </authorList>
    </citation>
    <scope>NUCLEOTIDE SEQUENCE</scope>
    <source>
        <strain evidence="2">BCRC 34381</strain>
    </source>
</reference>
<dbReference type="InterPro" id="IPR009003">
    <property type="entry name" value="Peptidase_S1_PA"/>
</dbReference>
<dbReference type="GO" id="GO:0004252">
    <property type="term" value="F:serine-type endopeptidase activity"/>
    <property type="evidence" value="ECO:0007669"/>
    <property type="project" value="InterPro"/>
</dbReference>
<evidence type="ECO:0000259" key="1">
    <source>
        <dbReference type="Pfam" id="PF00089"/>
    </source>
</evidence>
<dbReference type="GO" id="GO:0006508">
    <property type="term" value="P:proteolysis"/>
    <property type="evidence" value="ECO:0007669"/>
    <property type="project" value="InterPro"/>
</dbReference>